<proteinExistence type="predicted"/>
<evidence type="ECO:0000256" key="1">
    <source>
        <dbReference type="SAM" id="Phobius"/>
    </source>
</evidence>
<dbReference type="AlphaFoldDB" id="A0A6H1ZWQ0"/>
<evidence type="ECO:0000313" key="2">
    <source>
        <dbReference type="EMBL" id="QJA51630.1"/>
    </source>
</evidence>
<organism evidence="2">
    <name type="scientific">viral metagenome</name>
    <dbReference type="NCBI Taxonomy" id="1070528"/>
    <lineage>
        <taxon>unclassified sequences</taxon>
        <taxon>metagenomes</taxon>
        <taxon>organismal metagenomes</taxon>
    </lineage>
</organism>
<keyword evidence="1" id="KW-0812">Transmembrane</keyword>
<protein>
    <submittedName>
        <fullName evidence="2">Uncharacterized protein</fullName>
    </submittedName>
</protein>
<dbReference type="EMBL" id="MT144279">
    <property type="protein sequence ID" value="QJA51630.1"/>
    <property type="molecule type" value="Genomic_DNA"/>
</dbReference>
<name>A0A6H1ZWQ0_9ZZZZ</name>
<keyword evidence="1" id="KW-1133">Transmembrane helix</keyword>
<sequence length="180" mass="20957">MGVLSIYIGFGIAFILLILLLLTGFIKPKWGILTKSIFIIISIWYGLVLFFAPPKLMGWPSFNSPPDNSIIIGHIIREPIFNKGGFIYLIVMTRDETKTSLLDQLDPRFSFMFDEKTSPQLYKIKYDRELHKQLAKNEKEGKQSKIKNKMKNPFGLFWERRGGNQRMEIIEEERPKKNGE</sequence>
<reference evidence="2" key="1">
    <citation type="submission" date="2020-03" db="EMBL/GenBank/DDBJ databases">
        <title>The deep terrestrial virosphere.</title>
        <authorList>
            <person name="Holmfeldt K."/>
            <person name="Nilsson E."/>
            <person name="Simone D."/>
            <person name="Lopez-Fernandez M."/>
            <person name="Wu X."/>
            <person name="de Brujin I."/>
            <person name="Lundin D."/>
            <person name="Andersson A."/>
            <person name="Bertilsson S."/>
            <person name="Dopson M."/>
        </authorList>
    </citation>
    <scope>NUCLEOTIDE SEQUENCE</scope>
    <source>
        <strain evidence="2">TM448A02234</strain>
    </source>
</reference>
<accession>A0A6H1ZWQ0</accession>
<feature type="transmembrane region" description="Helical" evidence="1">
    <location>
        <begin position="6"/>
        <end position="25"/>
    </location>
</feature>
<gene>
    <name evidence="2" type="ORF">TM448A02234_0001</name>
</gene>
<feature type="transmembrane region" description="Helical" evidence="1">
    <location>
        <begin position="32"/>
        <end position="52"/>
    </location>
</feature>
<keyword evidence="1" id="KW-0472">Membrane</keyword>